<dbReference type="PANTHER" id="PTHR11414">
    <property type="entry name" value="CYSTATIN FAMILY MEMBER"/>
    <property type="match status" value="1"/>
</dbReference>
<protein>
    <recommendedName>
        <fullName evidence="6">Cystatin domain-containing protein</fullName>
    </recommendedName>
</protein>
<dbReference type="GO" id="GO:0005829">
    <property type="term" value="C:cytosol"/>
    <property type="evidence" value="ECO:0007669"/>
    <property type="project" value="TreeGrafter"/>
</dbReference>
<dbReference type="InterPro" id="IPR046350">
    <property type="entry name" value="Cystatin_sf"/>
</dbReference>
<name>A0A9W7BU08_9STRA</name>
<evidence type="ECO:0000259" key="6">
    <source>
        <dbReference type="Pfam" id="PF00031"/>
    </source>
</evidence>
<evidence type="ECO:0000256" key="1">
    <source>
        <dbReference type="ARBA" id="ARBA00004496"/>
    </source>
</evidence>
<dbReference type="EMBL" id="BRXX01000132">
    <property type="protein sequence ID" value="GMH92738.1"/>
    <property type="molecule type" value="Genomic_DNA"/>
</dbReference>
<dbReference type="InterPro" id="IPR000010">
    <property type="entry name" value="Cystatin_dom"/>
</dbReference>
<dbReference type="Proteomes" id="UP001165160">
    <property type="component" value="Unassembled WGS sequence"/>
</dbReference>
<gene>
    <name evidence="7" type="ORF">TrVE_jg12065</name>
</gene>
<reference evidence="8" key="1">
    <citation type="journal article" date="2023" name="Commun. Biol.">
        <title>Genome analysis of Parmales, the sister group of diatoms, reveals the evolutionary specialization of diatoms from phago-mixotrophs to photoautotrophs.</title>
        <authorList>
            <person name="Ban H."/>
            <person name="Sato S."/>
            <person name="Yoshikawa S."/>
            <person name="Yamada K."/>
            <person name="Nakamura Y."/>
            <person name="Ichinomiya M."/>
            <person name="Sato N."/>
            <person name="Blanc-Mathieu R."/>
            <person name="Endo H."/>
            <person name="Kuwata A."/>
            <person name="Ogata H."/>
        </authorList>
    </citation>
    <scope>NUCLEOTIDE SEQUENCE [LARGE SCALE GENOMIC DNA]</scope>
    <source>
        <strain evidence="8">NIES 3699</strain>
    </source>
</reference>
<dbReference type="Pfam" id="PF00031">
    <property type="entry name" value="Cystatin"/>
    <property type="match status" value="1"/>
</dbReference>
<evidence type="ECO:0000256" key="2">
    <source>
        <dbReference type="ARBA" id="ARBA00009403"/>
    </source>
</evidence>
<organism evidence="7 8">
    <name type="scientific">Triparma verrucosa</name>
    <dbReference type="NCBI Taxonomy" id="1606542"/>
    <lineage>
        <taxon>Eukaryota</taxon>
        <taxon>Sar</taxon>
        <taxon>Stramenopiles</taxon>
        <taxon>Ochrophyta</taxon>
        <taxon>Bolidophyceae</taxon>
        <taxon>Parmales</taxon>
        <taxon>Triparmaceae</taxon>
        <taxon>Triparma</taxon>
    </lineage>
</organism>
<keyword evidence="8" id="KW-1185">Reference proteome</keyword>
<keyword evidence="5" id="KW-0789">Thiol protease inhibitor</keyword>
<evidence type="ECO:0000313" key="7">
    <source>
        <dbReference type="EMBL" id="GMH92738.1"/>
    </source>
</evidence>
<proteinExistence type="inferred from homology"/>
<sequence>MSDPICGGHSAPSDSEVPENLTEIVKTLEGEIGSATGSTGPFEIKSFTQQVVAGMIYHVKLAAAEEAYVHARIFKPLPHTGAAATLQVAKSGFGKDDELAVMNPE</sequence>
<evidence type="ECO:0000256" key="3">
    <source>
        <dbReference type="ARBA" id="ARBA00022490"/>
    </source>
</evidence>
<dbReference type="AlphaFoldDB" id="A0A9W7BU08"/>
<dbReference type="SUPFAM" id="SSF54403">
    <property type="entry name" value="Cystatin/monellin"/>
    <property type="match status" value="1"/>
</dbReference>
<comment type="similarity">
    <text evidence="2">Belongs to the cystatin family.</text>
</comment>
<dbReference type="InterPro" id="IPR001713">
    <property type="entry name" value="Prot_inh_stefin"/>
</dbReference>
<feature type="domain" description="Cystatin" evidence="6">
    <location>
        <begin position="15"/>
        <end position="80"/>
    </location>
</feature>
<evidence type="ECO:0000256" key="4">
    <source>
        <dbReference type="ARBA" id="ARBA00022690"/>
    </source>
</evidence>
<accession>A0A9W7BU08</accession>
<keyword evidence="4" id="KW-0646">Protease inhibitor</keyword>
<dbReference type="GO" id="GO:0004869">
    <property type="term" value="F:cysteine-type endopeptidase inhibitor activity"/>
    <property type="evidence" value="ECO:0007669"/>
    <property type="project" value="UniProtKB-KW"/>
</dbReference>
<comment type="caution">
    <text evidence="7">The sequence shown here is derived from an EMBL/GenBank/DDBJ whole genome shotgun (WGS) entry which is preliminary data.</text>
</comment>
<keyword evidence="3" id="KW-0963">Cytoplasm</keyword>
<dbReference type="PANTHER" id="PTHR11414:SF21">
    <property type="entry name" value="CYSTATIN 14A, TANDEM DUPLICATE 1-RELATED"/>
    <property type="match status" value="1"/>
</dbReference>
<comment type="subcellular location">
    <subcellularLocation>
        <location evidence="1">Cytoplasm</location>
    </subcellularLocation>
</comment>
<dbReference type="Gene3D" id="3.10.450.10">
    <property type="match status" value="1"/>
</dbReference>
<evidence type="ECO:0000256" key="5">
    <source>
        <dbReference type="ARBA" id="ARBA00022704"/>
    </source>
</evidence>
<evidence type="ECO:0000313" key="8">
    <source>
        <dbReference type="Proteomes" id="UP001165160"/>
    </source>
</evidence>